<dbReference type="AlphaFoldDB" id="A0A0D0BBG3"/>
<evidence type="ECO:0008006" key="9">
    <source>
        <dbReference type="Google" id="ProtNLM"/>
    </source>
</evidence>
<feature type="transmembrane region" description="Helical" evidence="6">
    <location>
        <begin position="250"/>
        <end position="269"/>
    </location>
</feature>
<accession>A0A0D0BBG3</accession>
<comment type="subcellular location">
    <subcellularLocation>
        <location evidence="1">Endomembrane system</location>
        <topology evidence="1">Multi-pass membrane protein</topology>
    </subcellularLocation>
</comment>
<dbReference type="EMBL" id="KN835151">
    <property type="protein sequence ID" value="KIK47059.1"/>
    <property type="molecule type" value="Genomic_DNA"/>
</dbReference>
<feature type="compositionally biased region" description="Polar residues" evidence="5">
    <location>
        <begin position="11"/>
        <end position="20"/>
    </location>
</feature>
<keyword evidence="3 6" id="KW-1133">Transmembrane helix</keyword>
<dbReference type="PANTHER" id="PTHR28293">
    <property type="entry name" value="NUCLEAR RIM PROTEIN 1"/>
    <property type="match status" value="1"/>
</dbReference>
<dbReference type="InParanoid" id="A0A0D0BBG3"/>
<dbReference type="InterPro" id="IPR018819">
    <property type="entry name" value="Nur1/Mug154"/>
</dbReference>
<proteinExistence type="predicted"/>
<evidence type="ECO:0000313" key="7">
    <source>
        <dbReference type="EMBL" id="KIK47059.1"/>
    </source>
</evidence>
<dbReference type="HOGENOM" id="CLU_062849_0_0_1"/>
<evidence type="ECO:0000313" key="8">
    <source>
        <dbReference type="Proteomes" id="UP000054485"/>
    </source>
</evidence>
<dbReference type="PANTHER" id="PTHR28293:SF1">
    <property type="entry name" value="NUCLEAR RIM PROTEIN 1"/>
    <property type="match status" value="1"/>
</dbReference>
<keyword evidence="2 6" id="KW-0812">Transmembrane</keyword>
<name>A0A0D0BBG3_9AGAM</name>
<dbReference type="OrthoDB" id="3363151at2759"/>
<protein>
    <recommendedName>
        <fullName evidence="9">Nuclear rim protein 1</fullName>
    </recommendedName>
</protein>
<reference evidence="8" key="2">
    <citation type="submission" date="2015-01" db="EMBL/GenBank/DDBJ databases">
        <title>Evolutionary Origins and Diversification of the Mycorrhizal Mutualists.</title>
        <authorList>
            <consortium name="DOE Joint Genome Institute"/>
            <consortium name="Mycorrhizal Genomics Consortium"/>
            <person name="Kohler A."/>
            <person name="Kuo A."/>
            <person name="Nagy L.G."/>
            <person name="Floudas D."/>
            <person name="Copeland A."/>
            <person name="Barry K.W."/>
            <person name="Cichocki N."/>
            <person name="Veneault-Fourrey C."/>
            <person name="LaButti K."/>
            <person name="Lindquist E.A."/>
            <person name="Lipzen A."/>
            <person name="Lundell T."/>
            <person name="Morin E."/>
            <person name="Murat C."/>
            <person name="Riley R."/>
            <person name="Ohm R."/>
            <person name="Sun H."/>
            <person name="Tunlid A."/>
            <person name="Henrissat B."/>
            <person name="Grigoriev I.V."/>
            <person name="Hibbett D.S."/>
            <person name="Martin F."/>
        </authorList>
    </citation>
    <scope>NUCLEOTIDE SEQUENCE [LARGE SCALE GENOMIC DNA]</scope>
    <source>
        <strain evidence="8">UH-Slu-Lm8-n1</strain>
    </source>
</reference>
<evidence type="ECO:0000256" key="3">
    <source>
        <dbReference type="ARBA" id="ARBA00022989"/>
    </source>
</evidence>
<gene>
    <name evidence="7" type="ORF">CY34DRAFT_799755</name>
</gene>
<feature type="transmembrane region" description="Helical" evidence="6">
    <location>
        <begin position="326"/>
        <end position="344"/>
    </location>
</feature>
<feature type="region of interest" description="Disordered" evidence="5">
    <location>
        <begin position="1"/>
        <end position="88"/>
    </location>
</feature>
<dbReference type="STRING" id="930992.A0A0D0BBG3"/>
<evidence type="ECO:0000256" key="2">
    <source>
        <dbReference type="ARBA" id="ARBA00022692"/>
    </source>
</evidence>
<organism evidence="7 8">
    <name type="scientific">Suillus luteus UH-Slu-Lm8-n1</name>
    <dbReference type="NCBI Taxonomy" id="930992"/>
    <lineage>
        <taxon>Eukaryota</taxon>
        <taxon>Fungi</taxon>
        <taxon>Dikarya</taxon>
        <taxon>Basidiomycota</taxon>
        <taxon>Agaricomycotina</taxon>
        <taxon>Agaricomycetes</taxon>
        <taxon>Agaricomycetidae</taxon>
        <taxon>Boletales</taxon>
        <taxon>Suillineae</taxon>
        <taxon>Suillaceae</taxon>
        <taxon>Suillus</taxon>
    </lineage>
</organism>
<dbReference type="GO" id="GO:0043007">
    <property type="term" value="P:maintenance of rDNA"/>
    <property type="evidence" value="ECO:0007669"/>
    <property type="project" value="TreeGrafter"/>
</dbReference>
<feature type="compositionally biased region" description="Low complexity" evidence="5">
    <location>
        <begin position="45"/>
        <end position="57"/>
    </location>
</feature>
<dbReference type="GO" id="GO:0012505">
    <property type="term" value="C:endomembrane system"/>
    <property type="evidence" value="ECO:0007669"/>
    <property type="project" value="UniProtKB-SubCell"/>
</dbReference>
<keyword evidence="8" id="KW-1185">Reference proteome</keyword>
<dbReference type="Pfam" id="PF10332">
    <property type="entry name" value="DUF2418"/>
    <property type="match status" value="1"/>
</dbReference>
<dbReference type="Proteomes" id="UP000054485">
    <property type="component" value="Unassembled WGS sequence"/>
</dbReference>
<reference evidence="7 8" key="1">
    <citation type="submission" date="2014-04" db="EMBL/GenBank/DDBJ databases">
        <authorList>
            <consortium name="DOE Joint Genome Institute"/>
            <person name="Kuo A."/>
            <person name="Ruytinx J."/>
            <person name="Rineau F."/>
            <person name="Colpaert J."/>
            <person name="Kohler A."/>
            <person name="Nagy L.G."/>
            <person name="Floudas D."/>
            <person name="Copeland A."/>
            <person name="Barry K.W."/>
            <person name="Cichocki N."/>
            <person name="Veneault-Fourrey C."/>
            <person name="LaButti K."/>
            <person name="Lindquist E.A."/>
            <person name="Lipzen A."/>
            <person name="Lundell T."/>
            <person name="Morin E."/>
            <person name="Murat C."/>
            <person name="Sun H."/>
            <person name="Tunlid A."/>
            <person name="Henrissat B."/>
            <person name="Grigoriev I.V."/>
            <person name="Hibbett D.S."/>
            <person name="Martin F."/>
            <person name="Nordberg H.P."/>
            <person name="Cantor M.N."/>
            <person name="Hua S.X."/>
        </authorList>
    </citation>
    <scope>NUCLEOTIDE SEQUENCE [LARGE SCALE GENOMIC DNA]</scope>
    <source>
        <strain evidence="7 8">UH-Slu-Lm8-n1</strain>
    </source>
</reference>
<evidence type="ECO:0000256" key="6">
    <source>
        <dbReference type="SAM" id="Phobius"/>
    </source>
</evidence>
<keyword evidence="4 6" id="KW-0472">Membrane</keyword>
<evidence type="ECO:0000256" key="5">
    <source>
        <dbReference type="SAM" id="MobiDB-lite"/>
    </source>
</evidence>
<sequence length="396" mass="44303">MSLRRFAQANHAANTPGSPHSPSPRLNGATQIPVTPRPRVSYVHSPSSTPSISSSTPFDWDAARSRRPPPYASPLSAKRKSRMSTIPDGLRPLPKKVVKKKGIFEKITALPSQIMFEISLFPHNLPMPAPRTTGWLIGSSMHLLHLCLRVSQIRATADSDIGWEDLYWERSQQSWFDWTVPMTGVLLVASTLNAMHLFTQSKTYRLHRRTKADPVSSPRTTFVTSPARARALSSDEPSQMASFKTRILRVIKAIIIFLWTCFISFWKFLLGISTPTPSSSSPARGAPADQIQQLEVWTPGELERVLLSIYSPVHALIWMSTGPTNWILMTAVMCAVGVQTSLLVQAYEGLVKDRAILAAEVMHEYNEGFVYPRMNVVKKDVAVMTHQSEMVNIWED</sequence>
<dbReference type="GO" id="GO:0007096">
    <property type="term" value="P:regulation of exit from mitosis"/>
    <property type="evidence" value="ECO:0007669"/>
    <property type="project" value="TreeGrafter"/>
</dbReference>
<evidence type="ECO:0000256" key="1">
    <source>
        <dbReference type="ARBA" id="ARBA00004127"/>
    </source>
</evidence>
<evidence type="ECO:0000256" key="4">
    <source>
        <dbReference type="ARBA" id="ARBA00023136"/>
    </source>
</evidence>